<dbReference type="SUPFAM" id="SSF54768">
    <property type="entry name" value="dsRNA-binding domain-like"/>
    <property type="match status" value="1"/>
</dbReference>
<evidence type="ECO:0008006" key="6">
    <source>
        <dbReference type="Google" id="ProtNLM"/>
    </source>
</evidence>
<proteinExistence type="inferred from homology"/>
<feature type="region of interest" description="Disordered" evidence="4">
    <location>
        <begin position="156"/>
        <end position="307"/>
    </location>
</feature>
<dbReference type="Gene3D" id="3.30.390.80">
    <property type="entry name" value="DNA repair protein Rad52/59/22"/>
    <property type="match status" value="1"/>
</dbReference>
<evidence type="ECO:0000256" key="3">
    <source>
        <dbReference type="ARBA" id="ARBA00023204"/>
    </source>
</evidence>
<dbReference type="Pfam" id="PF04098">
    <property type="entry name" value="Rad52_Rad22"/>
    <property type="match status" value="1"/>
</dbReference>
<keyword evidence="3" id="KW-0234">DNA repair</keyword>
<gene>
    <name evidence="5" type="ORF">LRAMOSA03784</name>
</gene>
<dbReference type="InterPro" id="IPR042525">
    <property type="entry name" value="Rad52_Rad59_Rad22_sf"/>
</dbReference>
<protein>
    <recommendedName>
        <fullName evidence="6">DNA repair and recombination protein RAD52</fullName>
    </recommendedName>
</protein>
<dbReference type="OrthoDB" id="206565at2759"/>
<comment type="similarity">
    <text evidence="1">Belongs to the RAD52 family.</text>
</comment>
<evidence type="ECO:0000256" key="2">
    <source>
        <dbReference type="ARBA" id="ARBA00022763"/>
    </source>
</evidence>
<evidence type="ECO:0000256" key="1">
    <source>
        <dbReference type="ARBA" id="ARBA00006638"/>
    </source>
</evidence>
<feature type="compositionally biased region" description="Basic and acidic residues" evidence="4">
    <location>
        <begin position="162"/>
        <end position="171"/>
    </location>
</feature>
<name>A0A077WV76_9FUNG</name>
<organism evidence="5">
    <name type="scientific">Lichtheimia ramosa</name>
    <dbReference type="NCBI Taxonomy" id="688394"/>
    <lineage>
        <taxon>Eukaryota</taxon>
        <taxon>Fungi</taxon>
        <taxon>Fungi incertae sedis</taxon>
        <taxon>Mucoromycota</taxon>
        <taxon>Mucoromycotina</taxon>
        <taxon>Mucoromycetes</taxon>
        <taxon>Mucorales</taxon>
        <taxon>Lichtheimiaceae</taxon>
        <taxon>Lichtheimia</taxon>
    </lineage>
</organism>
<dbReference type="EMBL" id="LK023346">
    <property type="protein sequence ID" value="CDS11521.1"/>
    <property type="molecule type" value="Genomic_DNA"/>
</dbReference>
<dbReference type="GO" id="GO:0006302">
    <property type="term" value="P:double-strand break repair"/>
    <property type="evidence" value="ECO:0007669"/>
    <property type="project" value="UniProtKB-ARBA"/>
</dbReference>
<dbReference type="InterPro" id="IPR041247">
    <property type="entry name" value="Rad52_fam"/>
</dbReference>
<evidence type="ECO:0000313" key="5">
    <source>
        <dbReference type="EMBL" id="CDS11521.1"/>
    </source>
</evidence>
<keyword evidence="2" id="KW-0227">DNA damage</keyword>
<feature type="compositionally biased region" description="Basic residues" evidence="4">
    <location>
        <begin position="218"/>
        <end position="227"/>
    </location>
</feature>
<dbReference type="AlphaFoldDB" id="A0A077WV76"/>
<evidence type="ECO:0000256" key="4">
    <source>
        <dbReference type="SAM" id="MobiDB-lite"/>
    </source>
</evidence>
<feature type="compositionally biased region" description="Low complexity" evidence="4">
    <location>
        <begin position="195"/>
        <end position="212"/>
    </location>
</feature>
<dbReference type="GO" id="GO:0006310">
    <property type="term" value="P:DNA recombination"/>
    <property type="evidence" value="ECO:0007669"/>
    <property type="project" value="UniProtKB-ARBA"/>
</dbReference>
<accession>A0A077WV76</accession>
<reference evidence="5" key="1">
    <citation type="journal article" date="2014" name="Genome Announc.">
        <title>De novo whole-genome sequence and genome annotation of Lichtheimia ramosa.</title>
        <authorList>
            <person name="Linde J."/>
            <person name="Schwartze V."/>
            <person name="Binder U."/>
            <person name="Lass-Florl C."/>
            <person name="Voigt K."/>
            <person name="Horn F."/>
        </authorList>
    </citation>
    <scope>NUCLEOTIDE SEQUENCE</scope>
    <source>
        <strain evidence="5">JMRC FSU:6197</strain>
    </source>
</reference>
<sequence length="307" mass="34256">MSHEHDIDVDMDLGPEFFDQVDEDDQNLQLNAFKLFHIANRHWGEGKWSHQLQLEKTPPQPRTLPLSGSQHGHCVSITCNCTISHGDESHTDFGIGCAAHTSYDMAVRIATQRARQEAIVNTFAAFGNVFGQCAYDKEYMKQMMSMDVPRRTIQDSTSYHHPRYDPHDLVKRPAPPKQATQEKNDSPFMKKLSESMTLPTPSASSSSTSTPVPEIPKKPSRKAKAATKHQSEAVNEPSASVTADLPITASSSGAPLEEKSDTVEGIAPVPSQEEDFQDDQPLLRTYKRLRQRNDPKSSSKGHHKKKK</sequence>